<proteinExistence type="predicted"/>
<evidence type="ECO:0000313" key="1">
    <source>
        <dbReference type="EMBL" id="TDP58708.1"/>
    </source>
</evidence>
<dbReference type="Pfam" id="PF04199">
    <property type="entry name" value="Cyclase"/>
    <property type="match status" value="1"/>
</dbReference>
<comment type="caution">
    <text evidence="1">The sequence shown here is derived from an EMBL/GenBank/DDBJ whole genome shotgun (WGS) entry which is preliminary data.</text>
</comment>
<dbReference type="Proteomes" id="UP000295260">
    <property type="component" value="Unassembled WGS sequence"/>
</dbReference>
<dbReference type="OrthoDB" id="9814192at2"/>
<evidence type="ECO:0000313" key="2">
    <source>
        <dbReference type="Proteomes" id="UP000295260"/>
    </source>
</evidence>
<dbReference type="RefSeq" id="WP_133533206.1">
    <property type="nucleotide sequence ID" value="NZ_SNXR01000014.1"/>
</dbReference>
<dbReference type="InterPro" id="IPR037175">
    <property type="entry name" value="KFase_sf"/>
</dbReference>
<dbReference type="AlphaFoldDB" id="A0A4R6Q849"/>
<accession>A0A4R6Q849</accession>
<dbReference type="EMBL" id="SNXR01000014">
    <property type="protein sequence ID" value="TDP58708.1"/>
    <property type="molecule type" value="Genomic_DNA"/>
</dbReference>
<sequence>MKAIINNFQIDLSKPIDISIPITNSDKNPIAWYIEKPEIEPVKFGSDGSEWIGKVSEGSSTNFNNIFFNPHGHGTHTECLGHITKEFYSINQCLKQFFFTAELISITPENINDDLVITKEQIQQYFVISTKEKSHNNWINSEAIIIRTLPNLEEKKHKNYSHTNPPYLSEEAAIFIREKGIKHLLIDLPSVDREEDEGKLLAHKAFWNVKDVTNLNDDARLDCTITEMIFVPNEIPDGTYILNIQIASFENDASPSKPILYKID</sequence>
<organism evidence="1 2">
    <name type="scientific">Flavobacterium dankookense</name>
    <dbReference type="NCBI Taxonomy" id="706186"/>
    <lineage>
        <taxon>Bacteria</taxon>
        <taxon>Pseudomonadati</taxon>
        <taxon>Bacteroidota</taxon>
        <taxon>Flavobacteriia</taxon>
        <taxon>Flavobacteriales</taxon>
        <taxon>Flavobacteriaceae</taxon>
        <taxon>Flavobacterium</taxon>
    </lineage>
</organism>
<name>A0A4R6Q849_9FLAO</name>
<keyword evidence="2" id="KW-1185">Reference proteome</keyword>
<gene>
    <name evidence="1" type="ORF">BC748_1938</name>
</gene>
<dbReference type="GO" id="GO:0004061">
    <property type="term" value="F:arylformamidase activity"/>
    <property type="evidence" value="ECO:0007669"/>
    <property type="project" value="InterPro"/>
</dbReference>
<dbReference type="SUPFAM" id="SSF102198">
    <property type="entry name" value="Putative cyclase"/>
    <property type="match status" value="1"/>
</dbReference>
<dbReference type="Gene3D" id="3.50.30.50">
    <property type="entry name" value="Putative cyclase"/>
    <property type="match status" value="1"/>
</dbReference>
<dbReference type="InterPro" id="IPR007325">
    <property type="entry name" value="KFase/CYL"/>
</dbReference>
<reference evidence="1 2" key="1">
    <citation type="submission" date="2019-03" db="EMBL/GenBank/DDBJ databases">
        <title>Genomic Encyclopedia of Archaeal and Bacterial Type Strains, Phase II (KMG-II): from individual species to whole genera.</title>
        <authorList>
            <person name="Goeker M."/>
        </authorList>
    </citation>
    <scope>NUCLEOTIDE SEQUENCE [LARGE SCALE GENOMIC DNA]</scope>
    <source>
        <strain evidence="1 2">DSM 25687</strain>
    </source>
</reference>
<dbReference type="GO" id="GO:0019441">
    <property type="term" value="P:L-tryptophan catabolic process to kynurenine"/>
    <property type="evidence" value="ECO:0007669"/>
    <property type="project" value="InterPro"/>
</dbReference>
<protein>
    <submittedName>
        <fullName evidence="1">Kynurenine formamidase</fullName>
    </submittedName>
</protein>